<accession>A0A1B0GJA0</accession>
<dbReference type="InterPro" id="IPR011009">
    <property type="entry name" value="Kinase-like_dom_sf"/>
</dbReference>
<feature type="domain" description="CHK kinase-like" evidence="1">
    <location>
        <begin position="71"/>
        <end position="266"/>
    </location>
</feature>
<organism evidence="3 4">
    <name type="scientific">Lutzomyia longipalpis</name>
    <name type="common">Sand fly</name>
    <dbReference type="NCBI Taxonomy" id="7200"/>
    <lineage>
        <taxon>Eukaryota</taxon>
        <taxon>Metazoa</taxon>
        <taxon>Ecdysozoa</taxon>
        <taxon>Arthropoda</taxon>
        <taxon>Hexapoda</taxon>
        <taxon>Insecta</taxon>
        <taxon>Pterygota</taxon>
        <taxon>Neoptera</taxon>
        <taxon>Endopterygota</taxon>
        <taxon>Diptera</taxon>
        <taxon>Nematocera</taxon>
        <taxon>Psychodoidea</taxon>
        <taxon>Psychodidae</taxon>
        <taxon>Lutzomyia</taxon>
        <taxon>Lutzomyia</taxon>
    </lineage>
</organism>
<reference evidence="3" key="3">
    <citation type="submission" date="2020-05" db="UniProtKB">
        <authorList>
            <consortium name="EnsemblMetazoa"/>
        </authorList>
    </citation>
    <scope>IDENTIFICATION</scope>
    <source>
        <strain evidence="3">Jacobina</strain>
    </source>
</reference>
<dbReference type="Pfam" id="PF02958">
    <property type="entry name" value="EcKL"/>
    <property type="match status" value="1"/>
</dbReference>
<dbReference type="VEuPathDB" id="VectorBase:LLOJ006201"/>
<dbReference type="Gene3D" id="3.90.1200.10">
    <property type="match status" value="1"/>
</dbReference>
<dbReference type="PANTHER" id="PTHR11012">
    <property type="entry name" value="PROTEIN KINASE-LIKE DOMAIN-CONTAINING"/>
    <property type="match status" value="1"/>
</dbReference>
<dbReference type="InterPro" id="IPR015897">
    <property type="entry name" value="CHK_kinase-like"/>
</dbReference>
<dbReference type="PANTHER" id="PTHR11012:SF56">
    <property type="entry name" value="CHK KINASE-LIKE DOMAIN-CONTAINING PROTEIN-RELATED"/>
    <property type="match status" value="1"/>
</dbReference>
<dbReference type="VEuPathDB" id="VectorBase:LLONM1_006516"/>
<dbReference type="SMART" id="SM00587">
    <property type="entry name" value="CHK"/>
    <property type="match status" value="1"/>
</dbReference>
<evidence type="ECO:0000259" key="1">
    <source>
        <dbReference type="SMART" id="SM00587"/>
    </source>
</evidence>
<dbReference type="AlphaFoldDB" id="A0A1B0GJA0"/>
<keyword evidence="2" id="KW-0418">Kinase</keyword>
<dbReference type="SUPFAM" id="SSF56112">
    <property type="entry name" value="Protein kinase-like (PK-like)"/>
    <property type="match status" value="1"/>
</dbReference>
<protein>
    <submittedName>
        <fullName evidence="2">Putative ecdysteroid kinase</fullName>
    </submittedName>
</protein>
<reference evidence="2" key="2">
    <citation type="journal article" date="2020" name="BMC">
        <title>Leishmania infection induces a limited differential gene expression in the sand fly midgut.</title>
        <authorList>
            <person name="Coutinho-Abreu I.V."/>
            <person name="Serafim T.D."/>
            <person name="Meneses C."/>
            <person name="Kamhawi S."/>
            <person name="Oliveira F."/>
            <person name="Valenzuela J.G."/>
        </authorList>
    </citation>
    <scope>NUCLEOTIDE SEQUENCE</scope>
    <source>
        <strain evidence="2">Jacobina</strain>
        <tissue evidence="2">Midgut</tissue>
    </source>
</reference>
<dbReference type="EMBL" id="AJWK01019953">
    <property type="status" value="NOT_ANNOTATED_CDS"/>
    <property type="molecule type" value="Genomic_DNA"/>
</dbReference>
<sequence length="332" mass="38407">MKGGHPKKIQFLVKRLNGFETSGTFAEFGAIYDLEKDMLKDIMPRLSRLTEGIQFAPRHYHSLPGRQLMLIAMEDLKELNYRMVERRIGLDYEHCCVVLRKLGQMHAASMSLAKEDPSLLDKYTFAPLPGSDEKPGILQTYFSLNFPSLCKIAKNWEDFEDISLKLEQMKDNFWDLVPKSLSRRNDGYRVLNHGDIWINNMLFKYNETTGKPTDVLFVDFQGSHFTSPAYDLQYFFSSSPQNWVREHQRDDLLRIYYNAFAATLKNLEYEEIPTFADLEEEMKKKELYGFLTAVFILPLACMEEQSAQGSGHVGLSDEEARKELALIMFSGK</sequence>
<reference evidence="4" key="1">
    <citation type="submission" date="2012-05" db="EMBL/GenBank/DDBJ databases">
        <title>Whole Genome Assembly of Lutzomyia longipalpis.</title>
        <authorList>
            <person name="Richards S."/>
            <person name="Qu C."/>
            <person name="Dillon R."/>
            <person name="Worley K."/>
            <person name="Scherer S."/>
            <person name="Batterton M."/>
            <person name="Taylor A."/>
            <person name="Hawes A."/>
            <person name="Hernandez B."/>
            <person name="Kovar C."/>
            <person name="Mandapat C."/>
            <person name="Pham C."/>
            <person name="Qu C."/>
            <person name="Jing C."/>
            <person name="Bess C."/>
            <person name="Bandaranaike D."/>
            <person name="Ngo D."/>
            <person name="Ongeri F."/>
            <person name="Arias F."/>
            <person name="Lara F."/>
            <person name="Weissenberger G."/>
            <person name="Kamau G."/>
            <person name="Han H."/>
            <person name="Shen H."/>
            <person name="Dinh H."/>
            <person name="Khalil I."/>
            <person name="Jones J."/>
            <person name="Shafer J."/>
            <person name="Jayaseelan J."/>
            <person name="Quiroz J."/>
            <person name="Blankenburg K."/>
            <person name="Nguyen L."/>
            <person name="Jackson L."/>
            <person name="Francisco L."/>
            <person name="Tang L.-Y."/>
            <person name="Pu L.-L."/>
            <person name="Perales L."/>
            <person name="Lorensuhewa L."/>
            <person name="Munidasa M."/>
            <person name="Coyle M."/>
            <person name="Taylor M."/>
            <person name="Puazo M."/>
            <person name="Firestine M."/>
            <person name="Scheel M."/>
            <person name="Javaid M."/>
            <person name="Wang M."/>
            <person name="Li M."/>
            <person name="Tabassum N."/>
            <person name="Saada N."/>
            <person name="Osuji N."/>
            <person name="Aqrawi P."/>
            <person name="Fu Q."/>
            <person name="Thornton R."/>
            <person name="Raj R."/>
            <person name="Goodspeed R."/>
            <person name="Mata R."/>
            <person name="Najjar R."/>
            <person name="Gubbala S."/>
            <person name="Lee S."/>
            <person name="Denson S."/>
            <person name="Patil S."/>
            <person name="Macmil S."/>
            <person name="Qi S."/>
            <person name="Matskevitch T."/>
            <person name="Palculict T."/>
            <person name="Mathew T."/>
            <person name="Vee V."/>
            <person name="Velamala V."/>
            <person name="Korchina V."/>
            <person name="Cai W."/>
            <person name="Liu W."/>
            <person name="Dai W."/>
            <person name="Zou X."/>
            <person name="Zhu Y."/>
            <person name="Zhang Y."/>
            <person name="Wu Y.-Q."/>
            <person name="Xin Y."/>
            <person name="Nazarath L."/>
            <person name="Kovar C."/>
            <person name="Han Y."/>
            <person name="Muzny D."/>
            <person name="Gibbs R."/>
        </authorList>
    </citation>
    <scope>NUCLEOTIDE SEQUENCE [LARGE SCALE GENOMIC DNA]</scope>
    <source>
        <strain evidence="4">Jacobina</strain>
    </source>
</reference>
<evidence type="ECO:0000313" key="3">
    <source>
        <dbReference type="EnsemblMetazoa" id="LLOJ006201-PA"/>
    </source>
</evidence>
<name>A0A1B0GJA0_LUTLO</name>
<keyword evidence="2" id="KW-0808">Transferase</keyword>
<dbReference type="EMBL" id="GITU01002716">
    <property type="protein sequence ID" value="MBC1171419.1"/>
    <property type="molecule type" value="Transcribed_RNA"/>
</dbReference>
<evidence type="ECO:0000313" key="2">
    <source>
        <dbReference type="EMBL" id="MBC1171419.1"/>
    </source>
</evidence>
<dbReference type="Proteomes" id="UP000092461">
    <property type="component" value="Unassembled WGS sequence"/>
</dbReference>
<proteinExistence type="predicted"/>
<dbReference type="InterPro" id="IPR004119">
    <property type="entry name" value="EcKL"/>
</dbReference>
<dbReference type="EnsemblMetazoa" id="LLOJ006201-RA">
    <property type="protein sequence ID" value="LLOJ006201-PA"/>
    <property type="gene ID" value="LLOJ006201"/>
</dbReference>
<keyword evidence="4" id="KW-1185">Reference proteome</keyword>
<evidence type="ECO:0000313" key="4">
    <source>
        <dbReference type="Proteomes" id="UP000092461"/>
    </source>
</evidence>
<dbReference type="GO" id="GO:0016301">
    <property type="term" value="F:kinase activity"/>
    <property type="evidence" value="ECO:0007669"/>
    <property type="project" value="UniProtKB-KW"/>
</dbReference>